<organism evidence="3 4">
    <name type="scientific">Plectosphaerella cucumerina</name>
    <dbReference type="NCBI Taxonomy" id="40658"/>
    <lineage>
        <taxon>Eukaryota</taxon>
        <taxon>Fungi</taxon>
        <taxon>Dikarya</taxon>
        <taxon>Ascomycota</taxon>
        <taxon>Pezizomycotina</taxon>
        <taxon>Sordariomycetes</taxon>
        <taxon>Hypocreomycetidae</taxon>
        <taxon>Glomerellales</taxon>
        <taxon>Plectosphaerellaceae</taxon>
        <taxon>Plectosphaerella</taxon>
    </lineage>
</organism>
<reference evidence="3" key="1">
    <citation type="journal article" date="2021" name="Nat. Commun.">
        <title>Genetic determinants of endophytism in the Arabidopsis root mycobiome.</title>
        <authorList>
            <person name="Mesny F."/>
            <person name="Miyauchi S."/>
            <person name="Thiergart T."/>
            <person name="Pickel B."/>
            <person name="Atanasova L."/>
            <person name="Karlsson M."/>
            <person name="Huettel B."/>
            <person name="Barry K.W."/>
            <person name="Haridas S."/>
            <person name="Chen C."/>
            <person name="Bauer D."/>
            <person name="Andreopoulos W."/>
            <person name="Pangilinan J."/>
            <person name="LaButti K."/>
            <person name="Riley R."/>
            <person name="Lipzen A."/>
            <person name="Clum A."/>
            <person name="Drula E."/>
            <person name="Henrissat B."/>
            <person name="Kohler A."/>
            <person name="Grigoriev I.V."/>
            <person name="Martin F.M."/>
            <person name="Hacquard S."/>
        </authorList>
    </citation>
    <scope>NUCLEOTIDE SEQUENCE</scope>
    <source>
        <strain evidence="3">MPI-CAGE-AT-0016</strain>
    </source>
</reference>
<accession>A0A8K0TD94</accession>
<protein>
    <submittedName>
        <fullName evidence="3">Dienelactone hydrolase family protein</fullName>
    </submittedName>
</protein>
<dbReference type="OrthoDB" id="1393670at2759"/>
<evidence type="ECO:0000313" key="3">
    <source>
        <dbReference type="EMBL" id="KAH7358457.1"/>
    </source>
</evidence>
<feature type="compositionally biased region" description="Polar residues" evidence="1">
    <location>
        <begin position="109"/>
        <end position="120"/>
    </location>
</feature>
<dbReference type="Pfam" id="PF01738">
    <property type="entry name" value="DLH"/>
    <property type="match status" value="1"/>
</dbReference>
<dbReference type="SUPFAM" id="SSF53474">
    <property type="entry name" value="alpha/beta-Hydrolases"/>
    <property type="match status" value="1"/>
</dbReference>
<evidence type="ECO:0000259" key="2">
    <source>
        <dbReference type="Pfam" id="PF01738"/>
    </source>
</evidence>
<name>A0A8K0TD94_9PEZI</name>
<dbReference type="GO" id="GO:0016787">
    <property type="term" value="F:hydrolase activity"/>
    <property type="evidence" value="ECO:0007669"/>
    <property type="project" value="UniProtKB-KW"/>
</dbReference>
<dbReference type="AlphaFoldDB" id="A0A8K0TD94"/>
<feature type="compositionally biased region" description="Basic and acidic residues" evidence="1">
    <location>
        <begin position="121"/>
        <end position="131"/>
    </location>
</feature>
<evidence type="ECO:0000313" key="4">
    <source>
        <dbReference type="Proteomes" id="UP000813385"/>
    </source>
</evidence>
<gene>
    <name evidence="3" type="ORF">B0T11DRAFT_284501</name>
</gene>
<dbReference type="InterPro" id="IPR029058">
    <property type="entry name" value="AB_hydrolase_fold"/>
</dbReference>
<feature type="region of interest" description="Disordered" evidence="1">
    <location>
        <begin position="90"/>
        <end position="138"/>
    </location>
</feature>
<keyword evidence="4" id="KW-1185">Reference proteome</keyword>
<feature type="domain" description="Dienelactone hydrolase" evidence="2">
    <location>
        <begin position="148"/>
        <end position="406"/>
    </location>
</feature>
<evidence type="ECO:0000256" key="1">
    <source>
        <dbReference type="SAM" id="MobiDB-lite"/>
    </source>
</evidence>
<dbReference type="Gene3D" id="3.40.50.1820">
    <property type="entry name" value="alpha/beta hydrolase"/>
    <property type="match status" value="1"/>
</dbReference>
<dbReference type="Proteomes" id="UP000813385">
    <property type="component" value="Unassembled WGS sequence"/>
</dbReference>
<sequence>MNLLGSSIQESKMLCTLQPVRVAAARRLYGEVGQLQPAETSYGSACNNTTVNTGILHPRFATATKQNLLHSLSTTQTAIMTEIDVATKAPESDAAATQSPPLVDEPIIPSNTAAQPSIGQHSEHCVSDRPSPHGQSSTGEIIQINDIDVYISKPTDYPHAPARFLLLLTGGTGIKSINNQLQADKFASEGFLVAMPDLFHGDAAPNAATFDSSEDTGSILDTFKLKIVETAKAFQIDMWLARHTEEKVLPILHKVIDGCKEEFADAVAAGEGIYAVGYCIGGRYVLLLGSEHQPAGQKPADEESAPAAAAPLIKVGALAHGASVIPSDFSGVKVPISLVCVENDPLFPEEVRTAGEDYMSKANLEHEVRVYPGVPHGFAVVGQYQDAAIRDAQATAHAQLLKWLKEH</sequence>
<dbReference type="InterPro" id="IPR002925">
    <property type="entry name" value="Dienelactn_hydro"/>
</dbReference>
<dbReference type="PANTHER" id="PTHR17630:SF80">
    <property type="entry name" value="DIENELACTONE HYDROLASE DOMAIN-CONTAINING PROTEIN"/>
    <property type="match status" value="1"/>
</dbReference>
<dbReference type="PANTHER" id="PTHR17630">
    <property type="entry name" value="DIENELACTONE HYDROLASE"/>
    <property type="match status" value="1"/>
</dbReference>
<proteinExistence type="predicted"/>
<comment type="caution">
    <text evidence="3">The sequence shown here is derived from an EMBL/GenBank/DDBJ whole genome shotgun (WGS) entry which is preliminary data.</text>
</comment>
<keyword evidence="3" id="KW-0378">Hydrolase</keyword>
<dbReference type="EMBL" id="JAGPXD010000004">
    <property type="protein sequence ID" value="KAH7358457.1"/>
    <property type="molecule type" value="Genomic_DNA"/>
</dbReference>